<dbReference type="EMBL" id="ML179154">
    <property type="protein sequence ID" value="THU97521.1"/>
    <property type="molecule type" value="Genomic_DNA"/>
</dbReference>
<dbReference type="AlphaFoldDB" id="A0A4S8M668"/>
<accession>A0A4S8M668</accession>
<proteinExistence type="predicted"/>
<reference evidence="1 2" key="1">
    <citation type="journal article" date="2019" name="Nat. Ecol. Evol.">
        <title>Megaphylogeny resolves global patterns of mushroom evolution.</title>
        <authorList>
            <person name="Varga T."/>
            <person name="Krizsan K."/>
            <person name="Foldi C."/>
            <person name="Dima B."/>
            <person name="Sanchez-Garcia M."/>
            <person name="Sanchez-Ramirez S."/>
            <person name="Szollosi G.J."/>
            <person name="Szarkandi J.G."/>
            <person name="Papp V."/>
            <person name="Albert L."/>
            <person name="Andreopoulos W."/>
            <person name="Angelini C."/>
            <person name="Antonin V."/>
            <person name="Barry K.W."/>
            <person name="Bougher N.L."/>
            <person name="Buchanan P."/>
            <person name="Buyck B."/>
            <person name="Bense V."/>
            <person name="Catcheside P."/>
            <person name="Chovatia M."/>
            <person name="Cooper J."/>
            <person name="Damon W."/>
            <person name="Desjardin D."/>
            <person name="Finy P."/>
            <person name="Geml J."/>
            <person name="Haridas S."/>
            <person name="Hughes K."/>
            <person name="Justo A."/>
            <person name="Karasinski D."/>
            <person name="Kautmanova I."/>
            <person name="Kiss B."/>
            <person name="Kocsube S."/>
            <person name="Kotiranta H."/>
            <person name="LaButti K.M."/>
            <person name="Lechner B.E."/>
            <person name="Liimatainen K."/>
            <person name="Lipzen A."/>
            <person name="Lukacs Z."/>
            <person name="Mihaltcheva S."/>
            <person name="Morgado L.N."/>
            <person name="Niskanen T."/>
            <person name="Noordeloos M.E."/>
            <person name="Ohm R.A."/>
            <person name="Ortiz-Santana B."/>
            <person name="Ovrebo C."/>
            <person name="Racz N."/>
            <person name="Riley R."/>
            <person name="Savchenko A."/>
            <person name="Shiryaev A."/>
            <person name="Soop K."/>
            <person name="Spirin V."/>
            <person name="Szebenyi C."/>
            <person name="Tomsovsky M."/>
            <person name="Tulloss R.E."/>
            <person name="Uehling J."/>
            <person name="Grigoriev I.V."/>
            <person name="Vagvolgyi C."/>
            <person name="Papp T."/>
            <person name="Martin F.M."/>
            <person name="Miettinen O."/>
            <person name="Hibbett D.S."/>
            <person name="Nagy L.G."/>
        </authorList>
    </citation>
    <scope>NUCLEOTIDE SEQUENCE [LARGE SCALE GENOMIC DNA]</scope>
    <source>
        <strain evidence="1 2">CBS 962.96</strain>
    </source>
</reference>
<gene>
    <name evidence="1" type="ORF">K435DRAFT_778020</name>
</gene>
<sequence>MATNTEILFVTTLVYGIYTGVKKKNDYTFLFMNMYTEIAARGNESIVVVKCEDKRCGSDEAKMD</sequence>
<evidence type="ECO:0000313" key="2">
    <source>
        <dbReference type="Proteomes" id="UP000297245"/>
    </source>
</evidence>
<keyword evidence="2" id="KW-1185">Reference proteome</keyword>
<dbReference type="Proteomes" id="UP000297245">
    <property type="component" value="Unassembled WGS sequence"/>
</dbReference>
<protein>
    <submittedName>
        <fullName evidence="1">Uncharacterized protein</fullName>
    </submittedName>
</protein>
<organism evidence="1 2">
    <name type="scientific">Dendrothele bispora (strain CBS 962.96)</name>
    <dbReference type="NCBI Taxonomy" id="1314807"/>
    <lineage>
        <taxon>Eukaryota</taxon>
        <taxon>Fungi</taxon>
        <taxon>Dikarya</taxon>
        <taxon>Basidiomycota</taxon>
        <taxon>Agaricomycotina</taxon>
        <taxon>Agaricomycetes</taxon>
        <taxon>Agaricomycetidae</taxon>
        <taxon>Agaricales</taxon>
        <taxon>Agaricales incertae sedis</taxon>
        <taxon>Dendrothele</taxon>
    </lineage>
</organism>
<name>A0A4S8M668_DENBC</name>
<evidence type="ECO:0000313" key="1">
    <source>
        <dbReference type="EMBL" id="THU97521.1"/>
    </source>
</evidence>